<accession>A0A937FBG7</accession>
<comment type="caution">
    <text evidence="1">The sequence shown here is derived from an EMBL/GenBank/DDBJ whole genome shotgun (WGS) entry which is preliminary data.</text>
</comment>
<dbReference type="EMBL" id="JAESIY010000008">
    <property type="protein sequence ID" value="MBL3657508.1"/>
    <property type="molecule type" value="Genomic_DNA"/>
</dbReference>
<sequence>MSVIRFKNHPTNLKGAVTYTVESDCKRLTFREVIDFLMNSSDFRGELTSTLNNTGFEAYFWEVKPCSTILLDDVFEFALVQANGLVNIKMDSVPFQEYFDTVSLTLSFPNLRGDAHLVVPNKINHKANYAHLAAFLETADSYEIDSFWKQVGDAYSRLMNDQPLWLSTAGLGVSWLHVRIDQKPKYYRYEPYKLL</sequence>
<dbReference type="Pfam" id="PF22086">
    <property type="entry name" value="DUF6940"/>
    <property type="match status" value="1"/>
</dbReference>
<protein>
    <submittedName>
        <fullName evidence="1">Uncharacterized protein</fullName>
    </submittedName>
</protein>
<name>A0A937FBG7_9BACT</name>
<evidence type="ECO:0000313" key="1">
    <source>
        <dbReference type="EMBL" id="MBL3657508.1"/>
    </source>
</evidence>
<dbReference type="InterPro" id="IPR054220">
    <property type="entry name" value="DUF6940"/>
</dbReference>
<gene>
    <name evidence="1" type="ORF">JL102_15275</name>
</gene>
<dbReference type="RefSeq" id="WP_202245298.1">
    <property type="nucleotide sequence ID" value="NZ_JAESIY010000008.1"/>
</dbReference>
<proteinExistence type="predicted"/>
<keyword evidence="2" id="KW-1185">Reference proteome</keyword>
<dbReference type="Proteomes" id="UP000659388">
    <property type="component" value="Unassembled WGS sequence"/>
</dbReference>
<organism evidence="1 2">
    <name type="scientific">Fulvivirga sediminis</name>
    <dbReference type="NCBI Taxonomy" id="2803949"/>
    <lineage>
        <taxon>Bacteria</taxon>
        <taxon>Pseudomonadati</taxon>
        <taxon>Bacteroidota</taxon>
        <taxon>Cytophagia</taxon>
        <taxon>Cytophagales</taxon>
        <taxon>Fulvivirgaceae</taxon>
        <taxon>Fulvivirga</taxon>
    </lineage>
</organism>
<dbReference type="AlphaFoldDB" id="A0A937FBG7"/>
<evidence type="ECO:0000313" key="2">
    <source>
        <dbReference type="Proteomes" id="UP000659388"/>
    </source>
</evidence>
<reference evidence="1" key="1">
    <citation type="submission" date="2021-01" db="EMBL/GenBank/DDBJ databases">
        <title>Fulvivirga kasyanovii gen. nov., sp nov., a novel member of the phylum Bacteroidetes isolated from seawater in a mussel farm.</title>
        <authorList>
            <person name="Zhao L.-H."/>
            <person name="Wang Z.-J."/>
        </authorList>
    </citation>
    <scope>NUCLEOTIDE SEQUENCE</scope>
    <source>
        <strain evidence="1">2943</strain>
    </source>
</reference>